<proteinExistence type="predicted"/>
<accession>A0A6V7U5J9</accession>
<keyword evidence="1" id="KW-0812">Transmembrane</keyword>
<keyword evidence="1" id="KW-1133">Transmembrane helix</keyword>
<sequence>MSGACFCKRVLNLPLALMECCYTVAHKECLLKSIKSSKRCPCKDCLKPAKKENVLPLTLTPQKLILRKRSRNVLVNRFKDVSPEDSENIGLLNCAFNDFLTGKPSNNDGDSWNGDVDTFRESKFQWIMRFLKSNKVSIIVLAVALVFICVLFWEFGVWTSIFVFIREAFMLLKSKAPELGVAAFAIIKTFFYKKKIEF</sequence>
<reference evidence="2 3" key="1">
    <citation type="submission" date="2020-08" db="EMBL/GenBank/DDBJ databases">
        <authorList>
            <person name="Koutsovoulos G."/>
            <person name="Danchin GJ E."/>
        </authorList>
    </citation>
    <scope>NUCLEOTIDE SEQUENCE [LARGE SCALE GENOMIC DNA]</scope>
</reference>
<keyword evidence="1" id="KW-0472">Membrane</keyword>
<evidence type="ECO:0000313" key="2">
    <source>
        <dbReference type="EMBL" id="CAD2146330.1"/>
    </source>
</evidence>
<comment type="caution">
    <text evidence="2">The sequence shown here is derived from an EMBL/GenBank/DDBJ whole genome shotgun (WGS) entry which is preliminary data.</text>
</comment>
<protein>
    <submittedName>
        <fullName evidence="2">Uncharacterized protein</fullName>
    </submittedName>
</protein>
<evidence type="ECO:0000256" key="1">
    <source>
        <dbReference type="SAM" id="Phobius"/>
    </source>
</evidence>
<name>A0A6V7U5J9_MELEN</name>
<evidence type="ECO:0000313" key="3">
    <source>
        <dbReference type="Proteomes" id="UP000580250"/>
    </source>
</evidence>
<feature type="transmembrane region" description="Helical" evidence="1">
    <location>
        <begin position="138"/>
        <end position="164"/>
    </location>
</feature>
<dbReference type="Proteomes" id="UP000580250">
    <property type="component" value="Unassembled WGS sequence"/>
</dbReference>
<gene>
    <name evidence="2" type="ORF">MENT_LOCUS8573</name>
</gene>
<dbReference type="AlphaFoldDB" id="A0A6V7U5J9"/>
<dbReference type="EMBL" id="CAJEWN010000037">
    <property type="protein sequence ID" value="CAD2146330.1"/>
    <property type="molecule type" value="Genomic_DNA"/>
</dbReference>
<organism evidence="2 3">
    <name type="scientific">Meloidogyne enterolobii</name>
    <name type="common">Root-knot nematode worm</name>
    <name type="synonym">Meloidogyne mayaguensis</name>
    <dbReference type="NCBI Taxonomy" id="390850"/>
    <lineage>
        <taxon>Eukaryota</taxon>
        <taxon>Metazoa</taxon>
        <taxon>Ecdysozoa</taxon>
        <taxon>Nematoda</taxon>
        <taxon>Chromadorea</taxon>
        <taxon>Rhabditida</taxon>
        <taxon>Tylenchina</taxon>
        <taxon>Tylenchomorpha</taxon>
        <taxon>Tylenchoidea</taxon>
        <taxon>Meloidogynidae</taxon>
        <taxon>Meloidogyninae</taxon>
        <taxon>Meloidogyne</taxon>
    </lineage>
</organism>